<reference evidence="2 3" key="1">
    <citation type="submission" date="2013-02" db="EMBL/GenBank/DDBJ databases">
        <title>The Genome Annotation of Plasmodium falciparum MaliPS096_E11.</title>
        <authorList>
            <consortium name="The Broad Institute Genome Sequencing Platform"/>
            <consortium name="The Broad Institute Genome Sequencing Center for Infectious Disease"/>
            <person name="Neafsey D."/>
            <person name="Hoffman S."/>
            <person name="Volkman S."/>
            <person name="Rosenthal P."/>
            <person name="Walker B."/>
            <person name="Young S.K."/>
            <person name="Zeng Q."/>
            <person name="Gargeya S."/>
            <person name="Fitzgerald M."/>
            <person name="Haas B."/>
            <person name="Abouelleil A."/>
            <person name="Allen A.W."/>
            <person name="Alvarado L."/>
            <person name="Arachchi H.M."/>
            <person name="Berlin A.M."/>
            <person name="Chapman S.B."/>
            <person name="Gainer-Dewar J."/>
            <person name="Goldberg J."/>
            <person name="Griggs A."/>
            <person name="Gujja S."/>
            <person name="Hansen M."/>
            <person name="Howarth C."/>
            <person name="Imamovic A."/>
            <person name="Ireland A."/>
            <person name="Larimer J."/>
            <person name="McCowan C."/>
            <person name="Murphy C."/>
            <person name="Pearson M."/>
            <person name="Poon T.W."/>
            <person name="Priest M."/>
            <person name="Roberts A."/>
            <person name="Saif S."/>
            <person name="Shea T."/>
            <person name="Sisk P."/>
            <person name="Sykes S."/>
            <person name="Wortman J."/>
            <person name="Nusbaum C."/>
            <person name="Birren B."/>
        </authorList>
    </citation>
    <scope>NUCLEOTIDE SEQUENCE [LARGE SCALE GENOMIC DNA]</scope>
    <source>
        <strain evidence="2 3">MaliPS096_E11</strain>
    </source>
</reference>
<organism evidence="2 3">
    <name type="scientific">Plasmodium falciparum MaliPS096_E11</name>
    <dbReference type="NCBI Taxonomy" id="1036727"/>
    <lineage>
        <taxon>Eukaryota</taxon>
        <taxon>Sar</taxon>
        <taxon>Alveolata</taxon>
        <taxon>Apicomplexa</taxon>
        <taxon>Aconoidasida</taxon>
        <taxon>Haemosporida</taxon>
        <taxon>Plasmodiidae</taxon>
        <taxon>Plasmodium</taxon>
        <taxon>Plasmodium (Laverania)</taxon>
    </lineage>
</organism>
<dbReference type="EMBL" id="KI925867">
    <property type="protein sequence ID" value="ETW45955.1"/>
    <property type="molecule type" value="Genomic_DNA"/>
</dbReference>
<keyword evidence="1" id="KW-0472">Membrane</keyword>
<keyword evidence="1" id="KW-1133">Transmembrane helix</keyword>
<dbReference type="NCBIfam" id="TIGR01477">
    <property type="entry name" value="RIFIN"/>
    <property type="match status" value="1"/>
</dbReference>
<dbReference type="InterPro" id="IPR006373">
    <property type="entry name" value="VSA_Rifin"/>
</dbReference>
<feature type="transmembrane region" description="Helical" evidence="1">
    <location>
        <begin position="295"/>
        <end position="320"/>
    </location>
</feature>
<proteinExistence type="predicted"/>
<reference evidence="2 3" key="2">
    <citation type="submission" date="2013-02" db="EMBL/GenBank/DDBJ databases">
        <title>The Genome Sequence of Plasmodium falciparum MaliPS096_E11.</title>
        <authorList>
            <consortium name="The Broad Institute Genome Sequencing Platform"/>
            <consortium name="The Broad Institute Genome Sequencing Center for Infectious Disease"/>
            <person name="Neafsey D."/>
            <person name="Cheeseman I."/>
            <person name="Volkman S."/>
            <person name="Adams J."/>
            <person name="Walker B."/>
            <person name="Young S.K."/>
            <person name="Zeng Q."/>
            <person name="Gargeya S."/>
            <person name="Fitzgerald M."/>
            <person name="Haas B."/>
            <person name="Abouelleil A."/>
            <person name="Alvarado L."/>
            <person name="Arachchi H.M."/>
            <person name="Berlin A.M."/>
            <person name="Chapman S.B."/>
            <person name="Dewar J."/>
            <person name="Goldberg J."/>
            <person name="Griggs A."/>
            <person name="Gujja S."/>
            <person name="Hansen M."/>
            <person name="Howarth C."/>
            <person name="Imamovic A."/>
            <person name="Larimer J."/>
            <person name="McCowan C."/>
            <person name="Murphy C."/>
            <person name="Neiman D."/>
            <person name="Pearson M."/>
            <person name="Priest M."/>
            <person name="Roberts A."/>
            <person name="Saif S."/>
            <person name="Shea T."/>
            <person name="Sisk P."/>
            <person name="Sykes S."/>
            <person name="Wortman J."/>
            <person name="Nusbaum C."/>
            <person name="Birren B."/>
        </authorList>
    </citation>
    <scope>NUCLEOTIDE SEQUENCE [LARGE SCALE GENOMIC DNA]</scope>
    <source>
        <strain evidence="2 3">MaliPS096_E11</strain>
    </source>
</reference>
<evidence type="ECO:0000313" key="3">
    <source>
        <dbReference type="Proteomes" id="UP000030699"/>
    </source>
</evidence>
<evidence type="ECO:0000256" key="1">
    <source>
        <dbReference type="SAM" id="Phobius"/>
    </source>
</evidence>
<name>A0A024WH00_PLAFA</name>
<sequence>MKVHYIDILLYALPLIILEHNKRNHNSTTYHISNTKPTKPHRSLCECELYAPSNYEYDQEMKEVLENFYRLTSERFREYDEKIQVIRKQCKEQCEKDMQKIILKDKIEKELTEKLGALQTDIRTEDIPTCVCEKSVADKTEKVCLNCGKTMGAVAPSWGLLSGLGYAGWSQYIPIAIAKASSDAGIKAAIKGVKGILDLGELKGLDLTTVVTEATYNSDMGLAKALNALGSKICSFGGAAEDKIFCTYKISITKEDVFIKAILLETKKVAQTSAQAAANANNIASSNATIATSTLNYTIIASIVAIVVIVLVMVIIYLILRYRRKSKMKKKLQYIKLLKE</sequence>
<evidence type="ECO:0008006" key="4">
    <source>
        <dbReference type="Google" id="ProtNLM"/>
    </source>
</evidence>
<gene>
    <name evidence="2" type="ORF">PFMALIP_05977</name>
</gene>
<dbReference type="AlphaFoldDB" id="A0A024WH00"/>
<accession>A0A024WH00</accession>
<dbReference type="OrthoDB" id="379167at2759"/>
<protein>
    <recommendedName>
        <fullName evidence="4">Surface antigen</fullName>
    </recommendedName>
</protein>
<dbReference type="Proteomes" id="UP000030699">
    <property type="component" value="Unassembled WGS sequence"/>
</dbReference>
<evidence type="ECO:0000313" key="2">
    <source>
        <dbReference type="EMBL" id="ETW45955.1"/>
    </source>
</evidence>
<keyword evidence="1" id="KW-0812">Transmembrane</keyword>
<dbReference type="Pfam" id="PF02009">
    <property type="entry name" value="RIFIN"/>
    <property type="match status" value="1"/>
</dbReference>